<protein>
    <submittedName>
        <fullName evidence="2">Uncharacterized protein</fullName>
    </submittedName>
</protein>
<accession>X0Z255</accession>
<organism evidence="2">
    <name type="scientific">marine sediment metagenome</name>
    <dbReference type="NCBI Taxonomy" id="412755"/>
    <lineage>
        <taxon>unclassified sequences</taxon>
        <taxon>metagenomes</taxon>
        <taxon>ecological metagenomes</taxon>
    </lineage>
</organism>
<evidence type="ECO:0000313" key="2">
    <source>
        <dbReference type="EMBL" id="GAG63255.1"/>
    </source>
</evidence>
<comment type="caution">
    <text evidence="2">The sequence shown here is derived from an EMBL/GenBank/DDBJ whole genome shotgun (WGS) entry which is preliminary data.</text>
</comment>
<proteinExistence type="predicted"/>
<gene>
    <name evidence="2" type="ORF">S01H4_14649</name>
</gene>
<name>X0Z255_9ZZZZ</name>
<feature type="compositionally biased region" description="Basic and acidic residues" evidence="1">
    <location>
        <begin position="78"/>
        <end position="89"/>
    </location>
</feature>
<evidence type="ECO:0000256" key="1">
    <source>
        <dbReference type="SAM" id="MobiDB-lite"/>
    </source>
</evidence>
<feature type="non-terminal residue" evidence="2">
    <location>
        <position position="158"/>
    </location>
</feature>
<feature type="region of interest" description="Disordered" evidence="1">
    <location>
        <begin position="77"/>
        <end position="101"/>
    </location>
</feature>
<dbReference type="EMBL" id="BART01006420">
    <property type="protein sequence ID" value="GAG63255.1"/>
    <property type="molecule type" value="Genomic_DNA"/>
</dbReference>
<sequence>MDIAKFNQELSYKINKANGLEKHNKVQESVDLWLEICDMTLRVSKTPNLEFSYKSMLIDKTKQMINHIKNLKQKLISQRRDAQHTEQKPIRQSIDSEITTEPTQNETILKHMSNSISENSNESEVIITPDDIEEVKVVENSDIKNLPIGFTEIETTEE</sequence>
<dbReference type="AlphaFoldDB" id="X0Z255"/>
<reference evidence="2" key="1">
    <citation type="journal article" date="2014" name="Front. Microbiol.">
        <title>High frequency of phylogenetically diverse reductive dehalogenase-homologous genes in deep subseafloor sedimentary metagenomes.</title>
        <authorList>
            <person name="Kawai M."/>
            <person name="Futagami T."/>
            <person name="Toyoda A."/>
            <person name="Takaki Y."/>
            <person name="Nishi S."/>
            <person name="Hori S."/>
            <person name="Arai W."/>
            <person name="Tsubouchi T."/>
            <person name="Morono Y."/>
            <person name="Uchiyama I."/>
            <person name="Ito T."/>
            <person name="Fujiyama A."/>
            <person name="Inagaki F."/>
            <person name="Takami H."/>
        </authorList>
    </citation>
    <scope>NUCLEOTIDE SEQUENCE</scope>
    <source>
        <strain evidence="2">Expedition CK06-06</strain>
    </source>
</reference>